<dbReference type="GO" id="GO:0008270">
    <property type="term" value="F:zinc ion binding"/>
    <property type="evidence" value="ECO:0007669"/>
    <property type="project" value="UniProtKB-KW"/>
</dbReference>
<evidence type="ECO:0000313" key="5">
    <source>
        <dbReference type="EMBL" id="QHT07781.1"/>
    </source>
</evidence>
<dbReference type="AlphaFoldDB" id="A0A6C0CTP7"/>
<dbReference type="Pfam" id="PF01428">
    <property type="entry name" value="zf-AN1"/>
    <property type="match status" value="1"/>
</dbReference>
<feature type="domain" description="AN1-type" evidence="4">
    <location>
        <begin position="6"/>
        <end position="42"/>
    </location>
</feature>
<sequence>MAKKRCAFCKTTNALKLDCKFCSESFCTYCLMPEKHMCSKMKECKEQHQSRLEKELMANKCVKRKIEVI</sequence>
<proteinExistence type="predicted"/>
<keyword evidence="2" id="KW-0863">Zinc-finger</keyword>
<evidence type="ECO:0000256" key="1">
    <source>
        <dbReference type="ARBA" id="ARBA00022723"/>
    </source>
</evidence>
<dbReference type="InterPro" id="IPR035896">
    <property type="entry name" value="AN1-like_Znf"/>
</dbReference>
<dbReference type="Gene3D" id="4.10.1110.10">
    <property type="entry name" value="AN1-like Zinc finger"/>
    <property type="match status" value="1"/>
</dbReference>
<dbReference type="SUPFAM" id="SSF118310">
    <property type="entry name" value="AN1-like Zinc finger"/>
    <property type="match status" value="1"/>
</dbReference>
<evidence type="ECO:0000256" key="3">
    <source>
        <dbReference type="ARBA" id="ARBA00022833"/>
    </source>
</evidence>
<keyword evidence="1" id="KW-0479">Metal-binding</keyword>
<accession>A0A6C0CTP7</accession>
<keyword evidence="3" id="KW-0862">Zinc</keyword>
<dbReference type="InterPro" id="IPR000058">
    <property type="entry name" value="Znf_AN1"/>
</dbReference>
<organism evidence="5">
    <name type="scientific">viral metagenome</name>
    <dbReference type="NCBI Taxonomy" id="1070528"/>
    <lineage>
        <taxon>unclassified sequences</taxon>
        <taxon>metagenomes</taxon>
        <taxon>organismal metagenomes</taxon>
    </lineage>
</organism>
<dbReference type="EMBL" id="MN739486">
    <property type="protein sequence ID" value="QHT07781.1"/>
    <property type="molecule type" value="Genomic_DNA"/>
</dbReference>
<name>A0A6C0CTP7_9ZZZZ</name>
<protein>
    <recommendedName>
        <fullName evidence="4">AN1-type domain-containing protein</fullName>
    </recommendedName>
</protein>
<evidence type="ECO:0000259" key="4">
    <source>
        <dbReference type="Pfam" id="PF01428"/>
    </source>
</evidence>
<reference evidence="5" key="1">
    <citation type="journal article" date="2020" name="Nature">
        <title>Giant virus diversity and host interactions through global metagenomics.</title>
        <authorList>
            <person name="Schulz F."/>
            <person name="Roux S."/>
            <person name="Paez-Espino D."/>
            <person name="Jungbluth S."/>
            <person name="Walsh D.A."/>
            <person name="Denef V.J."/>
            <person name="McMahon K.D."/>
            <person name="Konstantinidis K.T."/>
            <person name="Eloe-Fadrosh E.A."/>
            <person name="Kyrpides N.C."/>
            <person name="Woyke T."/>
        </authorList>
    </citation>
    <scope>NUCLEOTIDE SEQUENCE</scope>
    <source>
        <strain evidence="5">GVMAG-M-3300021964-36</strain>
    </source>
</reference>
<evidence type="ECO:0000256" key="2">
    <source>
        <dbReference type="ARBA" id="ARBA00022771"/>
    </source>
</evidence>